<evidence type="ECO:0000256" key="1">
    <source>
        <dbReference type="ARBA" id="ARBA00009600"/>
    </source>
</evidence>
<comment type="caution">
    <text evidence="3">The sequence shown here is derived from an EMBL/GenBank/DDBJ whole genome shotgun (WGS) entry which is preliminary data.</text>
</comment>
<name>A0A849BJW0_9ACTN</name>
<dbReference type="NCBIfam" id="NF001270">
    <property type="entry name" value="PRK00228.2-2"/>
    <property type="match status" value="1"/>
</dbReference>
<sequence length="187" mass="19861">MTDGDRYVGRLLVAAPSLWEQEFRRTVVLVLDHDDAGALGVVVNRPLPVRVDAVLPPWQEHVTEPARLFRGGPVALDSALGLVVVPGDGPEPVGVRRIIGALGLVDLDAVPADVSRSASGLRIFAGYAGWSPGQLEGEVAEGSWLVLDAEPSDAVTSRPAGLWADVLRRQPGRLSLLASFPDDPTHN</sequence>
<dbReference type="Proteomes" id="UP000555552">
    <property type="component" value="Unassembled WGS sequence"/>
</dbReference>
<dbReference type="SUPFAM" id="SSF143456">
    <property type="entry name" value="VC0467-like"/>
    <property type="match status" value="1"/>
</dbReference>
<dbReference type="Pfam" id="PF02622">
    <property type="entry name" value="DUF179"/>
    <property type="match status" value="1"/>
</dbReference>
<dbReference type="PANTHER" id="PTHR30327:SF1">
    <property type="entry name" value="UPF0301 PROTEIN YQGE"/>
    <property type="match status" value="1"/>
</dbReference>
<dbReference type="GO" id="GO:0005829">
    <property type="term" value="C:cytosol"/>
    <property type="evidence" value="ECO:0007669"/>
    <property type="project" value="TreeGrafter"/>
</dbReference>
<proteinExistence type="inferred from homology"/>
<evidence type="ECO:0000313" key="3">
    <source>
        <dbReference type="EMBL" id="NNH23480.1"/>
    </source>
</evidence>
<dbReference type="InterPro" id="IPR003774">
    <property type="entry name" value="AlgH-like"/>
</dbReference>
<dbReference type="EMBL" id="JABEMA010000147">
    <property type="protein sequence ID" value="NNH23480.1"/>
    <property type="molecule type" value="Genomic_DNA"/>
</dbReference>
<gene>
    <name evidence="3" type="ORF">HLB09_10330</name>
</gene>
<reference evidence="3 4" key="1">
    <citation type="submission" date="2020-05" db="EMBL/GenBank/DDBJ databases">
        <title>MicrobeNet Type strains.</title>
        <authorList>
            <person name="Nicholson A.C."/>
        </authorList>
    </citation>
    <scope>NUCLEOTIDE SEQUENCE [LARGE SCALE GENOMIC DNA]</scope>
    <source>
        <strain evidence="3 4">JCM 14547</strain>
    </source>
</reference>
<organism evidence="3 4">
    <name type="scientific">Pseudokineococcus marinus</name>
    <dbReference type="NCBI Taxonomy" id="351215"/>
    <lineage>
        <taxon>Bacteria</taxon>
        <taxon>Bacillati</taxon>
        <taxon>Actinomycetota</taxon>
        <taxon>Actinomycetes</taxon>
        <taxon>Kineosporiales</taxon>
        <taxon>Kineosporiaceae</taxon>
        <taxon>Pseudokineococcus</taxon>
    </lineage>
</organism>
<evidence type="ECO:0000256" key="2">
    <source>
        <dbReference type="HAMAP-Rule" id="MF_00758"/>
    </source>
</evidence>
<keyword evidence="4" id="KW-1185">Reference proteome</keyword>
<dbReference type="AlphaFoldDB" id="A0A849BJW0"/>
<accession>A0A849BJW0</accession>
<dbReference type="HAMAP" id="MF_00758">
    <property type="entry name" value="UPF0301"/>
    <property type="match status" value="1"/>
</dbReference>
<dbReference type="PANTHER" id="PTHR30327">
    <property type="entry name" value="UNCHARACTERIZED PROTEIN YQGE"/>
    <property type="match status" value="1"/>
</dbReference>
<evidence type="ECO:0000313" key="4">
    <source>
        <dbReference type="Proteomes" id="UP000555552"/>
    </source>
</evidence>
<protein>
    <recommendedName>
        <fullName evidence="2">UPF0301 protein HLB09_10330</fullName>
    </recommendedName>
</protein>
<dbReference type="Gene3D" id="3.40.1740.10">
    <property type="entry name" value="VC0467-like"/>
    <property type="match status" value="1"/>
</dbReference>
<comment type="similarity">
    <text evidence="1 2">Belongs to the UPF0301 (AlgH) family.</text>
</comment>